<gene>
    <name evidence="8" type="ORF">KL86CLO1_10073</name>
</gene>
<feature type="transmembrane region" description="Helical" evidence="6">
    <location>
        <begin position="322"/>
        <end position="346"/>
    </location>
</feature>
<evidence type="ECO:0000256" key="5">
    <source>
        <dbReference type="ARBA" id="ARBA00023136"/>
    </source>
</evidence>
<evidence type="ECO:0000313" key="8">
    <source>
        <dbReference type="EMBL" id="SBV91094.1"/>
    </source>
</evidence>
<name>A0A212IV79_9FIRM</name>
<keyword evidence="2" id="KW-0813">Transport</keyword>
<dbReference type="AlphaFoldDB" id="A0A212IV79"/>
<protein>
    <submittedName>
        <fullName evidence="8">Putative Transporter, major facilitator family protein</fullName>
    </submittedName>
</protein>
<dbReference type="PROSITE" id="PS50850">
    <property type="entry name" value="MFS"/>
    <property type="match status" value="1"/>
</dbReference>
<proteinExistence type="predicted"/>
<feature type="transmembrane region" description="Helical" evidence="6">
    <location>
        <begin position="358"/>
        <end position="380"/>
    </location>
</feature>
<feature type="transmembrane region" description="Helical" evidence="6">
    <location>
        <begin position="80"/>
        <end position="98"/>
    </location>
</feature>
<dbReference type="PANTHER" id="PTHR11360">
    <property type="entry name" value="MONOCARBOXYLATE TRANSPORTER"/>
    <property type="match status" value="1"/>
</dbReference>
<evidence type="ECO:0000259" key="7">
    <source>
        <dbReference type="PROSITE" id="PS50850"/>
    </source>
</evidence>
<evidence type="ECO:0000256" key="6">
    <source>
        <dbReference type="SAM" id="Phobius"/>
    </source>
</evidence>
<comment type="subcellular location">
    <subcellularLocation>
        <location evidence="1">Cell membrane</location>
        <topology evidence="1">Multi-pass membrane protein</topology>
    </subcellularLocation>
</comment>
<dbReference type="InterPro" id="IPR050327">
    <property type="entry name" value="Proton-linked_MCT"/>
</dbReference>
<feature type="transmembrane region" description="Helical" evidence="6">
    <location>
        <begin position="232"/>
        <end position="253"/>
    </location>
</feature>
<dbReference type="PANTHER" id="PTHR11360:SF290">
    <property type="entry name" value="MONOCARBOXYLATE MFS PERMEASE"/>
    <property type="match status" value="1"/>
</dbReference>
<evidence type="ECO:0000256" key="3">
    <source>
        <dbReference type="ARBA" id="ARBA00022692"/>
    </source>
</evidence>
<evidence type="ECO:0000256" key="1">
    <source>
        <dbReference type="ARBA" id="ARBA00004651"/>
    </source>
</evidence>
<dbReference type="InterPro" id="IPR011701">
    <property type="entry name" value="MFS"/>
</dbReference>
<keyword evidence="5 6" id="KW-0472">Membrane</keyword>
<evidence type="ECO:0000256" key="2">
    <source>
        <dbReference type="ARBA" id="ARBA00022448"/>
    </source>
</evidence>
<dbReference type="GO" id="GO:0022857">
    <property type="term" value="F:transmembrane transporter activity"/>
    <property type="evidence" value="ECO:0007669"/>
    <property type="project" value="InterPro"/>
</dbReference>
<dbReference type="SUPFAM" id="SSF103473">
    <property type="entry name" value="MFS general substrate transporter"/>
    <property type="match status" value="1"/>
</dbReference>
<feature type="domain" description="Major facilitator superfamily (MFS) profile" evidence="7">
    <location>
        <begin position="9"/>
        <end position="413"/>
    </location>
</feature>
<organism evidence="8">
    <name type="scientific">uncultured Eubacteriales bacterium</name>
    <dbReference type="NCBI Taxonomy" id="172733"/>
    <lineage>
        <taxon>Bacteria</taxon>
        <taxon>Bacillati</taxon>
        <taxon>Bacillota</taxon>
        <taxon>Clostridia</taxon>
        <taxon>Eubacteriales</taxon>
        <taxon>environmental samples</taxon>
    </lineage>
</organism>
<feature type="transmembrane region" description="Helical" evidence="6">
    <location>
        <begin position="135"/>
        <end position="157"/>
    </location>
</feature>
<keyword evidence="3 6" id="KW-0812">Transmembrane</keyword>
<sequence length="417" mass="43785">MKKSSTHAWITAISVAAILFGVSGVVANSISLFMAQFSTVYSETATMAQLALYFTCMTGTMALCQPIARKLFAMFDTRAVISVAVLLATGGFYAISFYTSYAGWLVSGVVIGFGFSFITYLMGPILINNWFKKKAGTILGVVLAFSNLGGAVFGTVVGRMISSMGWQSAMRVCALIALAIGLVFAIFGLRYKPRPEKGESAYGEEDGTAVAAQGEAKELKGFTFGEALRTPWFWMVAIAVVVCFFGCNFQTQAAKFATSAYAFDIAKAGVLSTVLMVGAILGKIFLGVINDKFGCAVCYTVGCGAMIAGILVLVAGAGSGDFMGFLGAGLFGFGFATMSIAPPFIIKKMLGEKHFAQIYGYVASIGTLTSMFSSNIYAGIFTSSGSYTGGMIAASIALAVGIVVVIAGTLATRRLWD</sequence>
<feature type="transmembrane region" description="Helical" evidence="6">
    <location>
        <begin position="265"/>
        <end position="286"/>
    </location>
</feature>
<evidence type="ECO:0000256" key="4">
    <source>
        <dbReference type="ARBA" id="ARBA00022989"/>
    </source>
</evidence>
<feature type="transmembrane region" description="Helical" evidence="6">
    <location>
        <begin position="293"/>
        <end position="316"/>
    </location>
</feature>
<reference evidence="8" key="1">
    <citation type="submission" date="2016-04" db="EMBL/GenBank/DDBJ databases">
        <authorList>
            <person name="Evans L.H."/>
            <person name="Alamgir A."/>
            <person name="Owens N."/>
            <person name="Weber N.D."/>
            <person name="Virtaneva K."/>
            <person name="Barbian K."/>
            <person name="Babar A."/>
            <person name="Rosenke K."/>
        </authorList>
    </citation>
    <scope>NUCLEOTIDE SEQUENCE</scope>
    <source>
        <strain evidence="8">86</strain>
    </source>
</reference>
<feature type="transmembrane region" description="Helical" evidence="6">
    <location>
        <begin position="51"/>
        <end position="68"/>
    </location>
</feature>
<dbReference type="EMBL" id="FLUN01000001">
    <property type="protein sequence ID" value="SBV91094.1"/>
    <property type="molecule type" value="Genomic_DNA"/>
</dbReference>
<dbReference type="Gene3D" id="1.20.1250.20">
    <property type="entry name" value="MFS general substrate transporter like domains"/>
    <property type="match status" value="1"/>
</dbReference>
<accession>A0A212IV79</accession>
<feature type="transmembrane region" description="Helical" evidence="6">
    <location>
        <begin position="392"/>
        <end position="411"/>
    </location>
</feature>
<dbReference type="InterPro" id="IPR036259">
    <property type="entry name" value="MFS_trans_sf"/>
</dbReference>
<dbReference type="GO" id="GO:0005886">
    <property type="term" value="C:plasma membrane"/>
    <property type="evidence" value="ECO:0007669"/>
    <property type="project" value="UniProtKB-SubCell"/>
</dbReference>
<feature type="transmembrane region" description="Helical" evidence="6">
    <location>
        <begin position="169"/>
        <end position="189"/>
    </location>
</feature>
<feature type="transmembrane region" description="Helical" evidence="6">
    <location>
        <begin position="104"/>
        <end position="123"/>
    </location>
</feature>
<keyword evidence="4 6" id="KW-1133">Transmembrane helix</keyword>
<dbReference type="InterPro" id="IPR020846">
    <property type="entry name" value="MFS_dom"/>
</dbReference>
<dbReference type="Pfam" id="PF07690">
    <property type="entry name" value="MFS_1"/>
    <property type="match status" value="1"/>
</dbReference>